<evidence type="ECO:0000313" key="6">
    <source>
        <dbReference type="Proteomes" id="UP000655868"/>
    </source>
</evidence>
<sequence>MSLHSRNRRRSVRVRKRLALMGAAVIVASPMLAACGSDDGGIVLSFYTAADGAEQYSAAAVACTAQANGRYKVEQRTLPKSANDQRLQLARRLAGNDKTLDLMTLDVVWTAEFAEAGWALPVPDDLAAKLKDGSTLEGPLATAEWDDKLYAVPLNSNTQLLWYRPDQVPAGVPPQTWKDAIDIANTNAREGKPAQIGVQAKQYEGLMVWFNTLLVSAGGQVVADDGKTVTLNDTPEHREATQRALQIMKDVATADGRDPSISQSDEATARNGLEFGNAFMEVNYPFVLPSMKENATAGAVPFLDLKSVPPEQQDAAIAKVFRSAPYPEVIEGEPAKVTIGGFNIGVAKTTQHEAEAWEAVACLTNEENQRNNAVNGGVPPVLAKLYQDKAFQEKYPAWEGVLGSIESAAVRPISPAYQSISILLTDSLNPPQDIDPIGDVDVLADQVRQAVNSEGLIP</sequence>
<proteinExistence type="inferred from homology"/>
<dbReference type="InterPro" id="IPR006059">
    <property type="entry name" value="SBP"/>
</dbReference>
<dbReference type="SUPFAM" id="SSF53850">
    <property type="entry name" value="Periplasmic binding protein-like II"/>
    <property type="match status" value="1"/>
</dbReference>
<keyword evidence="3 4" id="KW-0732">Signal</keyword>
<reference evidence="5" key="1">
    <citation type="submission" date="2020-12" db="EMBL/GenBank/DDBJ databases">
        <title>Antrihabitans popcorni sp. nov. and Antrihabitans auranticaus sp. nov., isolated from a larva cave.</title>
        <authorList>
            <person name="Lee S.D."/>
            <person name="Kim I.S."/>
        </authorList>
    </citation>
    <scope>NUCLEOTIDE SEQUENCE</scope>
    <source>
        <strain evidence="5">YC3-6</strain>
    </source>
</reference>
<evidence type="ECO:0000256" key="4">
    <source>
        <dbReference type="SAM" id="SignalP"/>
    </source>
</evidence>
<protein>
    <submittedName>
        <fullName evidence="5">Extracellular solute-binding protein</fullName>
    </submittedName>
</protein>
<keyword evidence="2" id="KW-0813">Transport</keyword>
<evidence type="ECO:0000256" key="1">
    <source>
        <dbReference type="ARBA" id="ARBA00008520"/>
    </source>
</evidence>
<dbReference type="PANTHER" id="PTHR43649:SF34">
    <property type="entry name" value="ABC TRANSPORTER PERIPLASMIC-BINDING PROTEIN YCJN-RELATED"/>
    <property type="match status" value="1"/>
</dbReference>
<organism evidence="5 6">
    <name type="scientific">Antrihabitans stalagmiti</name>
    <dbReference type="NCBI Taxonomy" id="2799499"/>
    <lineage>
        <taxon>Bacteria</taxon>
        <taxon>Bacillati</taxon>
        <taxon>Actinomycetota</taxon>
        <taxon>Actinomycetes</taxon>
        <taxon>Mycobacteriales</taxon>
        <taxon>Nocardiaceae</taxon>
        <taxon>Antrihabitans</taxon>
    </lineage>
</organism>
<dbReference type="InterPro" id="IPR050490">
    <property type="entry name" value="Bact_solute-bd_prot1"/>
</dbReference>
<evidence type="ECO:0000313" key="5">
    <source>
        <dbReference type="EMBL" id="MBJ8340946.1"/>
    </source>
</evidence>
<keyword evidence="6" id="KW-1185">Reference proteome</keyword>
<evidence type="ECO:0000256" key="3">
    <source>
        <dbReference type="ARBA" id="ARBA00022729"/>
    </source>
</evidence>
<name>A0A934NT07_9NOCA</name>
<accession>A0A934NT07</accession>
<dbReference type="Gene3D" id="3.40.190.10">
    <property type="entry name" value="Periplasmic binding protein-like II"/>
    <property type="match status" value="2"/>
</dbReference>
<dbReference type="PROSITE" id="PS51257">
    <property type="entry name" value="PROKAR_LIPOPROTEIN"/>
    <property type="match status" value="1"/>
</dbReference>
<comment type="similarity">
    <text evidence="1">Belongs to the bacterial solute-binding protein 1 family.</text>
</comment>
<dbReference type="Proteomes" id="UP000655868">
    <property type="component" value="Unassembled WGS sequence"/>
</dbReference>
<feature type="chain" id="PRO_5037772270" evidence="4">
    <location>
        <begin position="34"/>
        <end position="458"/>
    </location>
</feature>
<dbReference type="EMBL" id="JAEMNV010000006">
    <property type="protein sequence ID" value="MBJ8340946.1"/>
    <property type="molecule type" value="Genomic_DNA"/>
</dbReference>
<feature type="signal peptide" evidence="4">
    <location>
        <begin position="1"/>
        <end position="33"/>
    </location>
</feature>
<evidence type="ECO:0000256" key="2">
    <source>
        <dbReference type="ARBA" id="ARBA00022448"/>
    </source>
</evidence>
<dbReference type="AlphaFoldDB" id="A0A934NT07"/>
<dbReference type="Pfam" id="PF01547">
    <property type="entry name" value="SBP_bac_1"/>
    <property type="match status" value="1"/>
</dbReference>
<comment type="caution">
    <text evidence="5">The sequence shown here is derived from an EMBL/GenBank/DDBJ whole genome shotgun (WGS) entry which is preliminary data.</text>
</comment>
<gene>
    <name evidence="5" type="ORF">JGU71_18840</name>
</gene>
<dbReference type="PANTHER" id="PTHR43649">
    <property type="entry name" value="ARABINOSE-BINDING PROTEIN-RELATED"/>
    <property type="match status" value="1"/>
</dbReference>